<dbReference type="PATRIC" id="fig|1398.22.peg.3074"/>
<reference evidence="2" key="1">
    <citation type="submission" date="2016-01" db="EMBL/GenBank/DDBJ databases">
        <authorList>
            <person name="Mitreva M."/>
            <person name="Pepin K.H."/>
            <person name="Mihindukulasuriya K.A."/>
            <person name="Fulton R."/>
            <person name="Fronick C."/>
            <person name="O'Laughlin M."/>
            <person name="Miner T."/>
            <person name="Herter B."/>
            <person name="Rosa B.A."/>
            <person name="Cordes M."/>
            <person name="Tomlinson C."/>
            <person name="Wollam A."/>
            <person name="Palsikar V.B."/>
            <person name="Mardis E.R."/>
            <person name="Wilson R.K."/>
        </authorList>
    </citation>
    <scope>NUCLEOTIDE SEQUENCE [LARGE SCALE GENOMIC DNA]</scope>
    <source>
        <strain evidence="2">GED7749B</strain>
    </source>
</reference>
<proteinExistence type="predicted"/>
<evidence type="ECO:0000313" key="1">
    <source>
        <dbReference type="EMBL" id="KWZ78213.1"/>
    </source>
</evidence>
<evidence type="ECO:0000313" key="2">
    <source>
        <dbReference type="Proteomes" id="UP000070376"/>
    </source>
</evidence>
<gene>
    <name evidence="1" type="ORF">HMPREF3213_03069</name>
</gene>
<comment type="caution">
    <text evidence="1">The sequence shown here is derived from an EMBL/GenBank/DDBJ whole genome shotgun (WGS) entry which is preliminary data.</text>
</comment>
<accession>A0A133KF64</accession>
<dbReference type="AlphaFoldDB" id="A0A133KF64"/>
<dbReference type="EMBL" id="LRPN01000148">
    <property type="protein sequence ID" value="KWZ78213.1"/>
    <property type="molecule type" value="Genomic_DNA"/>
</dbReference>
<protein>
    <submittedName>
        <fullName evidence="1">Uncharacterized protein</fullName>
    </submittedName>
</protein>
<organism evidence="1 2">
    <name type="scientific">Heyndrickxia coagulans</name>
    <name type="common">Weizmannia coagulans</name>
    <dbReference type="NCBI Taxonomy" id="1398"/>
    <lineage>
        <taxon>Bacteria</taxon>
        <taxon>Bacillati</taxon>
        <taxon>Bacillota</taxon>
        <taxon>Bacilli</taxon>
        <taxon>Bacillales</taxon>
        <taxon>Bacillaceae</taxon>
        <taxon>Heyndrickxia</taxon>
    </lineage>
</organism>
<sequence length="50" mass="5559">MSILIVIDFDAKNLSSFYIAAGTEGSPWADSSVWFISFYGRKKFYTSLAG</sequence>
<dbReference type="Proteomes" id="UP000070376">
    <property type="component" value="Unassembled WGS sequence"/>
</dbReference>
<name>A0A133KF64_HEYCO</name>